<keyword evidence="5" id="KW-1185">Reference proteome</keyword>
<dbReference type="STRING" id="551996.SAMN05192573_102135"/>
<dbReference type="InterPro" id="IPR027039">
    <property type="entry name" value="Crtac1"/>
</dbReference>
<sequence length="1204" mass="134032">MKYTLALIYLVAVLLSACKKATLFEQVPSSHSGITFNNKIVENDAINPLTKLNLYNGGGVGIGDFNNDGLQDIYFVANTTSNKLYLNKGDMKFDDVTSTAGVGGSGGWGRGVAVVDINNDGLMDLYICYTLLDDAVKRTNLLYVNQGVGKDGIPHFKEMAKEYGLNVRLHSTMASFFDYDNDGDLDMYLTVNEAVAGDNQSTFRPIITNGSHRSTGQLYRCDWDPALKHPVYTNVSKQAGIGTEGYGHAATIVDINRDGWKDIYVTNDFLTDNILYINNGDGTFTDKVKEYFKHTAFSSMGQDIEDVNNDGLADVFEVDMNPEDNYRKKMFMPPNNYQIFQNFDRYQYQYQYTRNTLQLNNGPRIGGNDSIGDPSFSDVAFLSGVGQTDWSWGPMITDFDNDGYRDIVITNGYPRDVTDHDFITFRQMAYSVASTQQVLDQIPIVKIPNYAFRNTNGVQFEDVTQSWGLGAPSFSNGCAYADLDNDGTMDMVINNINDEAFIYKNTSRKSAINSSNYFHIQFHGGPKNLNGLGAFADIYYDHGKHQYYENTPYRGYLSTIQDIAHFGLGNISLLDSVVIRWDNDKKQVLTHVKTNQTLQVKISDAKLDYTNKQPSVDNTALFKEVTQSAGITYKHNDQDYIDFNVQKLLPHKLSEYTPAIAVGDVDGNGLDDMVVGGTTMYPAQLLLQQANGKFIQRDLVPQPKTIVPVGNPNDMAHMISPVRVKDEGMLLFDADGDGDLDLYVASGGYESEPGSSNYQDRLYVNDGKGNFKLQPDALPKNFTSKLCVKAADVNRDGKMDLFISGRVDPWNYPKPVSSFILRNDSKNGVIKFTDVSSSSAKELNNIGLVCDATFTDFNNDGWPDLILTGEWMPITFLKNDRGIYKNVTQSTGVENKLGWWNTIASGDFDHDGDTDYIVGNTGLNTFYKATDQYPIYITAKDFDKNGSYDAFPSVFLKDQQGQLQEFPAFGRDDIVKQMISMRIRFQNYRSFATATMDSVITPKMREGALRLKVNYLQSVYLRNDGGGKFTAIPLPVEAQMSELCGITIDDFDGDGNLDVALNGNDYGTEVATGRYDAFNGLLLKGDGKGGFKPLSIMQSGIYIPGDGKALVKLKGARGNYLLAATQNRDSMKLFELKRPVKTYNLEPLDAFATIKYKNGKTAKQEFYNGNSFLSQSGRFINIDDNMASITVTDSYGHQRNVPIK</sequence>
<protein>
    <submittedName>
        <fullName evidence="4">Repeat domain-containing protein</fullName>
    </submittedName>
</protein>
<evidence type="ECO:0000259" key="3">
    <source>
        <dbReference type="Pfam" id="PF07593"/>
    </source>
</evidence>
<name>A0A1G7R759_9SPHI</name>
<proteinExistence type="predicted"/>
<dbReference type="Pfam" id="PF13517">
    <property type="entry name" value="FG-GAP_3"/>
    <property type="match status" value="4"/>
</dbReference>
<feature type="chain" id="PRO_5011764094" evidence="2">
    <location>
        <begin position="22"/>
        <end position="1204"/>
    </location>
</feature>
<accession>A0A1G7R759</accession>
<evidence type="ECO:0000313" key="5">
    <source>
        <dbReference type="Proteomes" id="UP000199705"/>
    </source>
</evidence>
<dbReference type="Proteomes" id="UP000199705">
    <property type="component" value="Unassembled WGS sequence"/>
</dbReference>
<dbReference type="AlphaFoldDB" id="A0A1G7R759"/>
<feature type="signal peptide" evidence="2">
    <location>
        <begin position="1"/>
        <end position="21"/>
    </location>
</feature>
<dbReference type="SUPFAM" id="SSF69318">
    <property type="entry name" value="Integrin alpha N-terminal domain"/>
    <property type="match status" value="3"/>
</dbReference>
<dbReference type="InterPro" id="IPR011519">
    <property type="entry name" value="UnbV_ASPIC"/>
</dbReference>
<dbReference type="Gene3D" id="2.130.10.130">
    <property type="entry name" value="Integrin alpha, N-terminal"/>
    <property type="match status" value="3"/>
</dbReference>
<feature type="domain" description="ASPIC/UnbV" evidence="3">
    <location>
        <begin position="531"/>
        <end position="598"/>
    </location>
</feature>
<evidence type="ECO:0000256" key="1">
    <source>
        <dbReference type="ARBA" id="ARBA00022729"/>
    </source>
</evidence>
<dbReference type="Pfam" id="PF07593">
    <property type="entry name" value="UnbV_ASPIC"/>
    <property type="match status" value="1"/>
</dbReference>
<dbReference type="PANTHER" id="PTHR16026:SF0">
    <property type="entry name" value="CARTILAGE ACIDIC PROTEIN 1"/>
    <property type="match status" value="1"/>
</dbReference>
<gene>
    <name evidence="4" type="ORF">SAMN05192573_102135</name>
</gene>
<dbReference type="InterPro" id="IPR028994">
    <property type="entry name" value="Integrin_alpha_N"/>
</dbReference>
<organism evidence="4 5">
    <name type="scientific">Mucilaginibacter gossypii</name>
    <dbReference type="NCBI Taxonomy" id="551996"/>
    <lineage>
        <taxon>Bacteria</taxon>
        <taxon>Pseudomonadati</taxon>
        <taxon>Bacteroidota</taxon>
        <taxon>Sphingobacteriia</taxon>
        <taxon>Sphingobacteriales</taxon>
        <taxon>Sphingobacteriaceae</taxon>
        <taxon>Mucilaginibacter</taxon>
    </lineage>
</organism>
<dbReference type="RefSeq" id="WP_091163057.1">
    <property type="nucleotide sequence ID" value="NZ_FNCG01000002.1"/>
</dbReference>
<dbReference type="InterPro" id="IPR013517">
    <property type="entry name" value="FG-GAP"/>
</dbReference>
<dbReference type="PANTHER" id="PTHR16026">
    <property type="entry name" value="CARTILAGE ACIDIC PROTEIN 1"/>
    <property type="match status" value="1"/>
</dbReference>
<reference evidence="5" key="1">
    <citation type="submission" date="2016-10" db="EMBL/GenBank/DDBJ databases">
        <authorList>
            <person name="Varghese N."/>
            <person name="Submissions S."/>
        </authorList>
    </citation>
    <scope>NUCLEOTIDE SEQUENCE [LARGE SCALE GENOMIC DNA]</scope>
    <source>
        <strain evidence="5">Gh-67</strain>
    </source>
</reference>
<dbReference type="EMBL" id="FNCG01000002">
    <property type="protein sequence ID" value="SDG05999.1"/>
    <property type="molecule type" value="Genomic_DNA"/>
</dbReference>
<evidence type="ECO:0000256" key="2">
    <source>
        <dbReference type="SAM" id="SignalP"/>
    </source>
</evidence>
<evidence type="ECO:0000313" key="4">
    <source>
        <dbReference type="EMBL" id="SDG05999.1"/>
    </source>
</evidence>
<keyword evidence="1 2" id="KW-0732">Signal</keyword>
<dbReference type="PROSITE" id="PS51257">
    <property type="entry name" value="PROKAR_LIPOPROTEIN"/>
    <property type="match status" value="1"/>
</dbReference>